<dbReference type="EMBL" id="BARS01022523">
    <property type="protein sequence ID" value="GAG01197.1"/>
    <property type="molecule type" value="Genomic_DNA"/>
</dbReference>
<dbReference type="PROSITE" id="PS51160">
    <property type="entry name" value="ACYLPHOSPHATASE_3"/>
    <property type="match status" value="1"/>
</dbReference>
<name>X0UPJ8_9ZZZZ</name>
<evidence type="ECO:0000259" key="1">
    <source>
        <dbReference type="PROSITE" id="PS51160"/>
    </source>
</evidence>
<dbReference type="InterPro" id="IPR017968">
    <property type="entry name" value="Acylphosphatase_CS"/>
</dbReference>
<sequence>YARDKALSLDLKGWVRNLPDGRVEIVAEGKEEKIALFLVSIRTGPSSARVTDLQVDWTTLQAEEQFTIRHG</sequence>
<dbReference type="SUPFAM" id="SSF54975">
    <property type="entry name" value="Acylphosphatase/BLUF domain-like"/>
    <property type="match status" value="1"/>
</dbReference>
<comment type="caution">
    <text evidence="2">The sequence shown here is derived from an EMBL/GenBank/DDBJ whole genome shotgun (WGS) entry which is preliminary data.</text>
</comment>
<dbReference type="InterPro" id="IPR001792">
    <property type="entry name" value="Acylphosphatase-like_dom"/>
</dbReference>
<dbReference type="PANTHER" id="PTHR47268:SF4">
    <property type="entry name" value="ACYLPHOSPHATASE"/>
    <property type="match status" value="1"/>
</dbReference>
<dbReference type="InterPro" id="IPR036046">
    <property type="entry name" value="Acylphosphatase-like_dom_sf"/>
</dbReference>
<feature type="domain" description="Acylphosphatase-like" evidence="1">
    <location>
        <begin position="1"/>
        <end position="70"/>
    </location>
</feature>
<dbReference type="PROSITE" id="PS00151">
    <property type="entry name" value="ACYLPHOSPHATASE_2"/>
    <property type="match status" value="1"/>
</dbReference>
<accession>X0UPJ8</accession>
<dbReference type="PANTHER" id="PTHR47268">
    <property type="entry name" value="ACYLPHOSPHATASE"/>
    <property type="match status" value="1"/>
</dbReference>
<dbReference type="GO" id="GO:0003998">
    <property type="term" value="F:acylphosphatase activity"/>
    <property type="evidence" value="ECO:0007669"/>
    <property type="project" value="InterPro"/>
</dbReference>
<gene>
    <name evidence="2" type="ORF">S01H1_36004</name>
</gene>
<dbReference type="AlphaFoldDB" id="X0UPJ8"/>
<reference evidence="2" key="1">
    <citation type="journal article" date="2014" name="Front. Microbiol.">
        <title>High frequency of phylogenetically diverse reductive dehalogenase-homologous genes in deep subseafloor sedimentary metagenomes.</title>
        <authorList>
            <person name="Kawai M."/>
            <person name="Futagami T."/>
            <person name="Toyoda A."/>
            <person name="Takaki Y."/>
            <person name="Nishi S."/>
            <person name="Hori S."/>
            <person name="Arai W."/>
            <person name="Tsubouchi T."/>
            <person name="Morono Y."/>
            <person name="Uchiyama I."/>
            <person name="Ito T."/>
            <person name="Fujiyama A."/>
            <person name="Inagaki F."/>
            <person name="Takami H."/>
        </authorList>
    </citation>
    <scope>NUCLEOTIDE SEQUENCE</scope>
    <source>
        <strain evidence="2">Expedition CK06-06</strain>
    </source>
</reference>
<feature type="non-terminal residue" evidence="2">
    <location>
        <position position="1"/>
    </location>
</feature>
<dbReference type="Gene3D" id="3.30.70.100">
    <property type="match status" value="1"/>
</dbReference>
<organism evidence="2">
    <name type="scientific">marine sediment metagenome</name>
    <dbReference type="NCBI Taxonomy" id="412755"/>
    <lineage>
        <taxon>unclassified sequences</taxon>
        <taxon>metagenomes</taxon>
        <taxon>ecological metagenomes</taxon>
    </lineage>
</organism>
<proteinExistence type="predicted"/>
<dbReference type="Pfam" id="PF00708">
    <property type="entry name" value="Acylphosphatase"/>
    <property type="match status" value="1"/>
</dbReference>
<protein>
    <recommendedName>
        <fullName evidence="1">Acylphosphatase-like domain-containing protein</fullName>
    </recommendedName>
</protein>
<dbReference type="InterPro" id="IPR020456">
    <property type="entry name" value="Acylphosphatase"/>
</dbReference>
<evidence type="ECO:0000313" key="2">
    <source>
        <dbReference type="EMBL" id="GAG01197.1"/>
    </source>
</evidence>